<feature type="region of interest" description="Disordered" evidence="1">
    <location>
        <begin position="166"/>
        <end position="283"/>
    </location>
</feature>
<feature type="compositionally biased region" description="Basic and acidic residues" evidence="1">
    <location>
        <begin position="167"/>
        <end position="177"/>
    </location>
</feature>
<accession>A0ABD2JRB5</accession>
<dbReference type="AlphaFoldDB" id="A0ABD2JRB5"/>
<dbReference type="EMBL" id="JBICBT010000917">
    <property type="protein sequence ID" value="KAL3093177.1"/>
    <property type="molecule type" value="Genomic_DNA"/>
</dbReference>
<feature type="compositionally biased region" description="Basic and acidic residues" evidence="1">
    <location>
        <begin position="219"/>
        <end position="233"/>
    </location>
</feature>
<gene>
    <name evidence="2" type="ORF">niasHT_022627</name>
</gene>
<name>A0ABD2JRB5_9BILA</name>
<reference evidence="2 3" key="1">
    <citation type="submission" date="2024-10" db="EMBL/GenBank/DDBJ databases">
        <authorList>
            <person name="Kim D."/>
        </authorList>
    </citation>
    <scope>NUCLEOTIDE SEQUENCE [LARGE SCALE GENOMIC DNA]</scope>
    <source>
        <strain evidence="2">BH-2024</strain>
    </source>
</reference>
<feature type="compositionally biased region" description="Acidic residues" evidence="1">
    <location>
        <begin position="234"/>
        <end position="277"/>
    </location>
</feature>
<dbReference type="Pfam" id="PF13650">
    <property type="entry name" value="Asp_protease_2"/>
    <property type="match status" value="1"/>
</dbReference>
<organism evidence="2 3">
    <name type="scientific">Heterodera trifolii</name>
    <dbReference type="NCBI Taxonomy" id="157864"/>
    <lineage>
        <taxon>Eukaryota</taxon>
        <taxon>Metazoa</taxon>
        <taxon>Ecdysozoa</taxon>
        <taxon>Nematoda</taxon>
        <taxon>Chromadorea</taxon>
        <taxon>Rhabditida</taxon>
        <taxon>Tylenchina</taxon>
        <taxon>Tylenchomorpha</taxon>
        <taxon>Tylenchoidea</taxon>
        <taxon>Heteroderidae</taxon>
        <taxon>Heteroderinae</taxon>
        <taxon>Heterodera</taxon>
    </lineage>
</organism>
<sequence>MSLVVVKINDQPCRAVIATNFTHSFCGSGLVNSLKLKVIDLNDAPTVTTSEGTPIEFLGQALVQLEFGPWHSDGFTPLLIAYDCPADMLIGQDLINEISATLPIKFEYHKNSVNVGGTRVSMLDPMAAEEKFFSVRVVDPRNNEEIGLETWKKGARESIEMGGMVKRRVEVTRGPSDEKEEDEEEKEQKEEEEREEKSYYEQKEGEDKRKEEDDMNEKEDERNAEENERKEEDDRNEEEDERKEEDDRNEEEDERKEEDDMNEKEDERKEEEDERKEEDEKKE</sequence>
<evidence type="ECO:0000313" key="3">
    <source>
        <dbReference type="Proteomes" id="UP001620626"/>
    </source>
</evidence>
<comment type="caution">
    <text evidence="2">The sequence shown here is derived from an EMBL/GenBank/DDBJ whole genome shotgun (WGS) entry which is preliminary data.</text>
</comment>
<feature type="compositionally biased region" description="Basic and acidic residues" evidence="1">
    <location>
        <begin position="186"/>
        <end position="212"/>
    </location>
</feature>
<proteinExistence type="predicted"/>
<evidence type="ECO:0000256" key="1">
    <source>
        <dbReference type="SAM" id="MobiDB-lite"/>
    </source>
</evidence>
<keyword evidence="3" id="KW-1185">Reference proteome</keyword>
<evidence type="ECO:0000313" key="2">
    <source>
        <dbReference type="EMBL" id="KAL3093177.1"/>
    </source>
</evidence>
<dbReference type="InterPro" id="IPR021109">
    <property type="entry name" value="Peptidase_aspartic_dom_sf"/>
</dbReference>
<dbReference type="Proteomes" id="UP001620626">
    <property type="component" value="Unassembled WGS sequence"/>
</dbReference>
<dbReference type="Gene3D" id="2.40.70.10">
    <property type="entry name" value="Acid Proteases"/>
    <property type="match status" value="1"/>
</dbReference>
<protein>
    <submittedName>
        <fullName evidence="2">Uncharacterized protein</fullName>
    </submittedName>
</protein>